<dbReference type="Pfam" id="PF19263">
    <property type="entry name" value="DUF5906"/>
    <property type="match status" value="1"/>
</dbReference>
<dbReference type="SUPFAM" id="SSF52540">
    <property type="entry name" value="P-loop containing nucleoside triphosphate hydrolases"/>
    <property type="match status" value="1"/>
</dbReference>
<dbReference type="EMBL" id="BBSC01000007">
    <property type="protein sequence ID" value="GAM77084.1"/>
    <property type="molecule type" value="Genomic_DNA"/>
</dbReference>
<organism evidence="2 3">
    <name type="scientific">Vibrio ishigakensis</name>
    <dbReference type="NCBI Taxonomy" id="1481914"/>
    <lineage>
        <taxon>Bacteria</taxon>
        <taxon>Pseudomonadati</taxon>
        <taxon>Pseudomonadota</taxon>
        <taxon>Gammaproteobacteria</taxon>
        <taxon>Vibrionales</taxon>
        <taxon>Vibrionaceae</taxon>
        <taxon>Vibrio</taxon>
    </lineage>
</organism>
<name>A0A0B8QS63_9VIBR</name>
<evidence type="ECO:0000313" key="3">
    <source>
        <dbReference type="Proteomes" id="UP000031666"/>
    </source>
</evidence>
<dbReference type="AlphaFoldDB" id="A0A0B8QS63"/>
<dbReference type="InterPro" id="IPR045455">
    <property type="entry name" value="NrS-1_pol-like_helicase"/>
</dbReference>
<sequence>MQLMNWQSNLVTQPEVNEGFGVIFRGGERGSGKSTLAEILRLVVGDKYWYKATDINDITGRFNAHMGDKLLIVGEEMTWGGTNDVNQKMKDLMTSNAHSVEMKGIDKVMMPKYYRMMLVTNEDWVFKLLKMSAEFWC</sequence>
<gene>
    <name evidence="2" type="ORF">JCM19241_5980</name>
</gene>
<dbReference type="Gene3D" id="3.40.50.300">
    <property type="entry name" value="P-loop containing nucleotide triphosphate hydrolases"/>
    <property type="match status" value="1"/>
</dbReference>
<proteinExistence type="predicted"/>
<dbReference type="STRING" id="1481914.JCM19241_5980"/>
<feature type="domain" description="NrS-1 polymerase-like helicase" evidence="1">
    <location>
        <begin position="26"/>
        <end position="126"/>
    </location>
</feature>
<dbReference type="Proteomes" id="UP000031666">
    <property type="component" value="Unassembled WGS sequence"/>
</dbReference>
<evidence type="ECO:0000259" key="1">
    <source>
        <dbReference type="Pfam" id="PF19263"/>
    </source>
</evidence>
<evidence type="ECO:0000313" key="2">
    <source>
        <dbReference type="EMBL" id="GAM77084.1"/>
    </source>
</evidence>
<reference evidence="2 3" key="1">
    <citation type="submission" date="2015-01" db="EMBL/GenBank/DDBJ databases">
        <title>Vibrio sp. C94 JCM 19241 whole genome shotgun sequence.</title>
        <authorList>
            <person name="Sawabe T."/>
            <person name="Meirelles P."/>
            <person name="Feng G."/>
            <person name="Sayaka M."/>
            <person name="Hattori M."/>
            <person name="Ohkuma M."/>
        </authorList>
    </citation>
    <scope>NUCLEOTIDE SEQUENCE [LARGE SCALE GENOMIC DNA]</scope>
    <source>
        <strain evidence="3">JCM 19241</strain>
    </source>
</reference>
<protein>
    <submittedName>
        <fullName evidence="2">Phage integrase</fullName>
    </submittedName>
</protein>
<dbReference type="InterPro" id="IPR027417">
    <property type="entry name" value="P-loop_NTPase"/>
</dbReference>
<accession>A0A0B8QS63</accession>
<comment type="caution">
    <text evidence="2">The sequence shown here is derived from an EMBL/GenBank/DDBJ whole genome shotgun (WGS) entry which is preliminary data.</text>
</comment>
<reference evidence="2 3" key="2">
    <citation type="submission" date="2015-01" db="EMBL/GenBank/DDBJ databases">
        <authorList>
            <consortium name="NBRP consortium"/>
            <person name="Sawabe T."/>
            <person name="Meirelles P."/>
            <person name="Feng G."/>
            <person name="Sayaka M."/>
            <person name="Hattori M."/>
            <person name="Ohkuma M."/>
        </authorList>
    </citation>
    <scope>NUCLEOTIDE SEQUENCE [LARGE SCALE GENOMIC DNA]</scope>
    <source>
        <strain evidence="3">JCM 19241</strain>
    </source>
</reference>